<evidence type="ECO:0000256" key="3">
    <source>
        <dbReference type="ARBA" id="ARBA00023254"/>
    </source>
</evidence>
<dbReference type="GeneTree" id="ENSGT00390000017352"/>
<dbReference type="GO" id="GO:0000795">
    <property type="term" value="C:synaptonemal complex"/>
    <property type="evidence" value="ECO:0007669"/>
    <property type="project" value="InterPro"/>
</dbReference>
<dbReference type="Ensembl" id="ENSLACT00000010731.1">
    <property type="protein sequence ID" value="ENSLACP00000010652.1"/>
    <property type="gene ID" value="ENSLACG00000009383.1"/>
</dbReference>
<keyword evidence="3" id="KW-0469">Meiosis</keyword>
<name>H3ALY1_LATCH</name>
<proteinExistence type="inferred from homology"/>
<sequence length="270" mass="31790">FELARVPLGGKAAAVGGLLFHPSGVRGNEESRLELEDLLKIVKELKQAGKTVPRIEELVKKLKQLQQGKNAVDEELCEARKCREALQKELDKLSAESFHLEEIYNKKKETLQLLQFQYKERENEIKRQLNHSEGCKQRVEQITSQIQEEKLKRRKQRMEFEMQLEELMEKHKSTWEFHNTESLKKEICNIENAKQQFLSEEKMLQQKLQNLEKEINSLRHAGVAFNEEDVFLRSQQAAVTKQLFEEENSQVKSFLQRASQRHFELQQKCN</sequence>
<dbReference type="AlphaFoldDB" id="H3ALY1"/>
<dbReference type="PANTHER" id="PTHR21731:SF1">
    <property type="entry name" value="SYNAPTONEMAL COMPLEX CENTRAL ELEMENT PROTEIN 1-LIKE"/>
    <property type="match status" value="1"/>
</dbReference>
<keyword evidence="2 4" id="KW-0175">Coiled coil</keyword>
<dbReference type="STRING" id="7897.ENSLACP00000010652"/>
<dbReference type="Bgee" id="ENSLACG00000009383">
    <property type="expression patterns" value="Expressed in pelvic fin"/>
</dbReference>
<dbReference type="InterPro" id="IPR026676">
    <property type="entry name" value="SYCE1"/>
</dbReference>
<dbReference type="EMBL" id="AFYH01121040">
    <property type="status" value="NOT_ANNOTATED_CDS"/>
    <property type="molecule type" value="Genomic_DNA"/>
</dbReference>
<dbReference type="Proteomes" id="UP000008672">
    <property type="component" value="Unassembled WGS sequence"/>
</dbReference>
<feature type="coiled-coil region" evidence="4">
    <location>
        <begin position="28"/>
        <end position="103"/>
    </location>
</feature>
<dbReference type="Pfam" id="PF15233">
    <property type="entry name" value="SYCE1"/>
    <property type="match status" value="1"/>
</dbReference>
<dbReference type="eggNOG" id="ENOG502S24D">
    <property type="taxonomic scope" value="Eukaryota"/>
</dbReference>
<evidence type="ECO:0000313" key="5">
    <source>
        <dbReference type="Ensembl" id="ENSLACP00000010652.1"/>
    </source>
</evidence>
<comment type="similarity">
    <text evidence="1">Belongs to the SYCE family.</text>
</comment>
<gene>
    <name evidence="5" type="primary">LOC102358608</name>
</gene>
<feature type="coiled-coil region" evidence="4">
    <location>
        <begin position="190"/>
        <end position="228"/>
    </location>
</feature>
<evidence type="ECO:0000256" key="2">
    <source>
        <dbReference type="ARBA" id="ARBA00023054"/>
    </source>
</evidence>
<dbReference type="GO" id="GO:0007130">
    <property type="term" value="P:synaptonemal complex assembly"/>
    <property type="evidence" value="ECO:0007669"/>
    <property type="project" value="InterPro"/>
</dbReference>
<evidence type="ECO:0000313" key="6">
    <source>
        <dbReference type="Proteomes" id="UP000008672"/>
    </source>
</evidence>
<dbReference type="InParanoid" id="H3ALY1"/>
<reference evidence="6" key="1">
    <citation type="submission" date="2011-08" db="EMBL/GenBank/DDBJ databases">
        <title>The draft genome of Latimeria chalumnae.</title>
        <authorList>
            <person name="Di Palma F."/>
            <person name="Alfoldi J."/>
            <person name="Johnson J."/>
            <person name="Berlin A."/>
            <person name="Gnerre S."/>
            <person name="Jaffe D."/>
            <person name="MacCallum I."/>
            <person name="Young S."/>
            <person name="Walker B.J."/>
            <person name="Lander E."/>
            <person name="Lindblad-Toh K."/>
        </authorList>
    </citation>
    <scope>NUCLEOTIDE SEQUENCE [LARGE SCALE GENOMIC DNA]</scope>
    <source>
        <strain evidence="6">Wild caught</strain>
    </source>
</reference>
<dbReference type="EMBL" id="AFYH01121039">
    <property type="status" value="NOT_ANNOTATED_CDS"/>
    <property type="molecule type" value="Genomic_DNA"/>
</dbReference>
<evidence type="ECO:0000256" key="4">
    <source>
        <dbReference type="SAM" id="Coils"/>
    </source>
</evidence>
<protein>
    <submittedName>
        <fullName evidence="5">Synaptonemal complex central element protein 1</fullName>
    </submittedName>
</protein>
<dbReference type="OMA" id="QYRCEIQ"/>
<organism evidence="5 6">
    <name type="scientific">Latimeria chalumnae</name>
    <name type="common">Coelacanth</name>
    <dbReference type="NCBI Taxonomy" id="7897"/>
    <lineage>
        <taxon>Eukaryota</taxon>
        <taxon>Metazoa</taxon>
        <taxon>Chordata</taxon>
        <taxon>Craniata</taxon>
        <taxon>Vertebrata</taxon>
        <taxon>Euteleostomi</taxon>
        <taxon>Coelacanthiformes</taxon>
        <taxon>Coelacanthidae</taxon>
        <taxon>Latimeria</taxon>
    </lineage>
</organism>
<reference evidence="5" key="2">
    <citation type="submission" date="2025-08" db="UniProtKB">
        <authorList>
            <consortium name="Ensembl"/>
        </authorList>
    </citation>
    <scope>IDENTIFICATION</scope>
</reference>
<keyword evidence="6" id="KW-1185">Reference proteome</keyword>
<dbReference type="FunCoup" id="H3ALY1">
    <property type="interactions" value="30"/>
</dbReference>
<dbReference type="PANTHER" id="PTHR21731">
    <property type="entry name" value="SYNAPTONEMAL COMPLEX CENTRAL ELEMENT PROTEIN 1-LIKE"/>
    <property type="match status" value="1"/>
</dbReference>
<dbReference type="HOGENOM" id="CLU_068366_0_0_1"/>
<accession>H3ALY1</accession>
<evidence type="ECO:0000256" key="1">
    <source>
        <dbReference type="ARBA" id="ARBA00010094"/>
    </source>
</evidence>
<reference evidence="5" key="3">
    <citation type="submission" date="2025-09" db="UniProtKB">
        <authorList>
            <consortium name="Ensembl"/>
        </authorList>
    </citation>
    <scope>IDENTIFICATION</scope>
</reference>